<dbReference type="InterPro" id="IPR036388">
    <property type="entry name" value="WH-like_DNA-bd_sf"/>
</dbReference>
<evidence type="ECO:0000313" key="1">
    <source>
        <dbReference type="EMBL" id="EAR59957.1"/>
    </source>
</evidence>
<dbReference type="EMBL" id="AAOW01000027">
    <property type="protein sequence ID" value="EAR59957.1"/>
    <property type="molecule type" value="Genomic_DNA"/>
</dbReference>
<organism evidence="1 2">
    <name type="scientific">Neptuniibacter caesariensis</name>
    <dbReference type="NCBI Taxonomy" id="207954"/>
    <lineage>
        <taxon>Bacteria</taxon>
        <taxon>Pseudomonadati</taxon>
        <taxon>Pseudomonadota</taxon>
        <taxon>Gammaproteobacteria</taxon>
        <taxon>Oceanospirillales</taxon>
        <taxon>Oceanospirillaceae</taxon>
        <taxon>Neptuniibacter</taxon>
    </lineage>
</organism>
<dbReference type="AlphaFoldDB" id="A0A7U8C1U3"/>
<keyword evidence="2" id="KW-1185">Reference proteome</keyword>
<accession>A0A7U8C1U3</accession>
<proteinExistence type="predicted"/>
<dbReference type="GO" id="GO:0006355">
    <property type="term" value="P:regulation of DNA-templated transcription"/>
    <property type="evidence" value="ECO:0007669"/>
    <property type="project" value="UniProtKB-ARBA"/>
</dbReference>
<dbReference type="InterPro" id="IPR011991">
    <property type="entry name" value="ArsR-like_HTH"/>
</dbReference>
<evidence type="ECO:0008006" key="3">
    <source>
        <dbReference type="Google" id="ProtNLM"/>
    </source>
</evidence>
<reference evidence="1 2" key="1">
    <citation type="submission" date="2006-02" db="EMBL/GenBank/DDBJ databases">
        <authorList>
            <person name="Pinhassi J."/>
            <person name="Pedros-Alio C."/>
            <person name="Ferriera S."/>
            <person name="Johnson J."/>
            <person name="Kravitz S."/>
            <person name="Halpern A."/>
            <person name="Remington K."/>
            <person name="Beeson K."/>
            <person name="Tran B."/>
            <person name="Rogers Y.-H."/>
            <person name="Friedman R."/>
            <person name="Venter J.C."/>
        </authorList>
    </citation>
    <scope>NUCLEOTIDE SEQUENCE [LARGE SCALE GENOMIC DNA]</scope>
    <source>
        <strain evidence="1 2">MED92</strain>
    </source>
</reference>
<evidence type="ECO:0000313" key="2">
    <source>
        <dbReference type="Proteomes" id="UP000002171"/>
    </source>
</evidence>
<gene>
    <name evidence="1" type="ORF">MED92_02596</name>
</gene>
<dbReference type="Gene3D" id="1.10.10.10">
    <property type="entry name" value="Winged helix-like DNA-binding domain superfamily/Winged helix DNA-binding domain"/>
    <property type="match status" value="1"/>
</dbReference>
<dbReference type="CDD" id="cd00090">
    <property type="entry name" value="HTH_ARSR"/>
    <property type="match status" value="1"/>
</dbReference>
<dbReference type="SUPFAM" id="SSF46785">
    <property type="entry name" value="Winged helix' DNA-binding domain"/>
    <property type="match status" value="1"/>
</dbReference>
<protein>
    <recommendedName>
        <fullName evidence="3">Transcriptional regulator</fullName>
    </recommendedName>
</protein>
<sequence length="127" mass="14589">MIAAIIESFSGFGMIEGLLGSISKERVLIYILARGEGYPREIASFFDVPVTPIKNQMKQLEDSGILICRLVGRTRVYSLDPRCVYKAELEALINRVLEFYPENLRVALLENRRRPRKTDKPLKNQNF</sequence>
<dbReference type="Proteomes" id="UP000002171">
    <property type="component" value="Unassembled WGS sequence"/>
</dbReference>
<dbReference type="InterPro" id="IPR036390">
    <property type="entry name" value="WH_DNA-bd_sf"/>
</dbReference>
<comment type="caution">
    <text evidence="1">The sequence shown here is derived from an EMBL/GenBank/DDBJ whole genome shotgun (WGS) entry which is preliminary data.</text>
</comment>
<name>A0A7U8C1U3_NEPCE</name>